<evidence type="ECO:0000256" key="2">
    <source>
        <dbReference type="ARBA" id="ARBA00012438"/>
    </source>
</evidence>
<proteinExistence type="predicted"/>
<dbReference type="Gene3D" id="1.20.5.1930">
    <property type="match status" value="1"/>
</dbReference>
<evidence type="ECO:0000256" key="1">
    <source>
        <dbReference type="ARBA" id="ARBA00000085"/>
    </source>
</evidence>
<keyword evidence="4" id="KW-0808">Transferase</keyword>
<dbReference type="Gene3D" id="3.30.565.10">
    <property type="entry name" value="Histidine kinase-like ATPase, C-terminal domain"/>
    <property type="match status" value="1"/>
</dbReference>
<evidence type="ECO:0000313" key="12">
    <source>
        <dbReference type="Proteomes" id="UP000027936"/>
    </source>
</evidence>
<sequence length="646" mass="74300">MSSKIKILFSTFTLFFFFSLNVSANSIMLAESGEMDVRNANPNELIALNGEWLYYWNKLLLPDELHQHQPTTMIPLPSQWSNFEYGDGKFIPGQGYGTFVLSLKIPERDVGKSMGVYIPTFNTAIELYIDGKWVGKVGEVGTSKETMKPKYIPEVFTFTPQSNKIEIVILNSNFHHLKGGVLGEILFGDALLVQNFKEKAVAKTSFLFGIFILISLYHLVFYLFRKSETRSLTFSLVSLDIAIRTLLTDQALLIRIFPEFGWTLALKIEYLTIFTGFFLYIIFLKTLYPKEWNLFIYRLSLFITGLFSLAVVITPPTTFTHLLKPFDFIAIMLLVYFFYIMFVAMIRKREGAVLNFSTCVFFYVTILNDVLYYNEYIKSFDMVSMGFFIFLFSQFIMLTREYAKSFQETDRLNALLLESNTKLEERVILQTESLAQSMKETAIALSEKMMLEERNRLVGEIHDTVGHTLTTINIQIEAGKRLIQNKPTEAVEKLERSQEQIRVGLNEIRNSLRLLKDDKPTVSDYLFSIKNLILNIEKNTGVVINSLINVTKPLSSKKQDLLYRALQEGLTNGIRHGKSSHFDFSLYESGDYIIFKLEDDGEGADEIQPGLGLTMMRSRVKEFNGEIYIESKKRQGFTIEICLPFK</sequence>
<gene>
    <name evidence="11" type="ORF">M670_02456</name>
</gene>
<feature type="transmembrane region" description="Helical" evidence="9">
    <location>
        <begin position="353"/>
        <end position="373"/>
    </location>
</feature>
<dbReference type="Pfam" id="PF07730">
    <property type="entry name" value="HisKA_3"/>
    <property type="match status" value="1"/>
</dbReference>
<evidence type="ECO:0000256" key="4">
    <source>
        <dbReference type="ARBA" id="ARBA00022679"/>
    </source>
</evidence>
<dbReference type="GO" id="GO:0005524">
    <property type="term" value="F:ATP binding"/>
    <property type="evidence" value="ECO:0007669"/>
    <property type="project" value="UniProtKB-KW"/>
</dbReference>
<dbReference type="Gene3D" id="2.60.120.260">
    <property type="entry name" value="Galactose-binding domain-like"/>
    <property type="match status" value="1"/>
</dbReference>
<dbReference type="PROSITE" id="PS50109">
    <property type="entry name" value="HIS_KIN"/>
    <property type="match status" value="1"/>
</dbReference>
<dbReference type="InterPro" id="IPR011623">
    <property type="entry name" value="7TMR_DISM_rcpt_extracell_dom1"/>
</dbReference>
<feature type="transmembrane region" description="Helical" evidence="9">
    <location>
        <begin position="379"/>
        <end position="398"/>
    </location>
</feature>
<keyword evidence="9" id="KW-0812">Transmembrane</keyword>
<keyword evidence="9" id="KW-1133">Transmembrane helix</keyword>
<evidence type="ECO:0000256" key="8">
    <source>
        <dbReference type="ARBA" id="ARBA00023012"/>
    </source>
</evidence>
<protein>
    <recommendedName>
        <fullName evidence="2">histidine kinase</fullName>
        <ecNumber evidence="2">2.7.13.3</ecNumber>
    </recommendedName>
</protein>
<evidence type="ECO:0000256" key="3">
    <source>
        <dbReference type="ARBA" id="ARBA00022553"/>
    </source>
</evidence>
<evidence type="ECO:0000256" key="6">
    <source>
        <dbReference type="ARBA" id="ARBA00022777"/>
    </source>
</evidence>
<dbReference type="InterPro" id="IPR005467">
    <property type="entry name" value="His_kinase_dom"/>
</dbReference>
<feature type="transmembrane region" description="Helical" evidence="9">
    <location>
        <begin position="326"/>
        <end position="346"/>
    </location>
</feature>
<evidence type="ECO:0000256" key="7">
    <source>
        <dbReference type="ARBA" id="ARBA00022840"/>
    </source>
</evidence>
<keyword evidence="7" id="KW-0067">ATP-binding</keyword>
<evidence type="ECO:0000256" key="9">
    <source>
        <dbReference type="SAM" id="Phobius"/>
    </source>
</evidence>
<dbReference type="AlphaFoldDB" id="A0A072NMC4"/>
<comment type="caution">
    <text evidence="11">The sequence shown here is derived from an EMBL/GenBank/DDBJ whole genome shotgun (WGS) entry which is preliminary data.</text>
</comment>
<feature type="domain" description="Histidine kinase" evidence="10">
    <location>
        <begin position="464"/>
        <end position="646"/>
    </location>
</feature>
<evidence type="ECO:0000313" key="11">
    <source>
        <dbReference type="EMBL" id="KEF38412.1"/>
    </source>
</evidence>
<dbReference type="GO" id="GO:0046983">
    <property type="term" value="F:protein dimerization activity"/>
    <property type="evidence" value="ECO:0007669"/>
    <property type="project" value="InterPro"/>
</dbReference>
<dbReference type="RefSeq" id="WP_035195781.1">
    <property type="nucleotide sequence ID" value="NZ_JJRY01000008.1"/>
</dbReference>
<dbReference type="InterPro" id="IPR050482">
    <property type="entry name" value="Sensor_HK_TwoCompSys"/>
</dbReference>
<dbReference type="InterPro" id="IPR011712">
    <property type="entry name" value="Sig_transdc_His_kin_sub3_dim/P"/>
</dbReference>
<dbReference type="Pfam" id="PF02518">
    <property type="entry name" value="HATPase_c"/>
    <property type="match status" value="1"/>
</dbReference>
<feature type="transmembrane region" description="Helical" evidence="9">
    <location>
        <begin position="236"/>
        <end position="258"/>
    </location>
</feature>
<keyword evidence="6 11" id="KW-0418">Kinase</keyword>
<keyword evidence="8" id="KW-0902">Two-component regulatory system</keyword>
<keyword evidence="3" id="KW-0597">Phosphoprotein</keyword>
<feature type="transmembrane region" description="Helical" evidence="9">
    <location>
        <begin position="206"/>
        <end position="224"/>
    </location>
</feature>
<dbReference type="InterPro" id="IPR008979">
    <property type="entry name" value="Galactose-bd-like_sf"/>
</dbReference>
<name>A0A072NMC4_SCHAZ</name>
<dbReference type="SUPFAM" id="SSF55874">
    <property type="entry name" value="ATPase domain of HSP90 chaperone/DNA topoisomerase II/histidine kinase"/>
    <property type="match status" value="1"/>
</dbReference>
<dbReference type="Proteomes" id="UP000027936">
    <property type="component" value="Unassembled WGS sequence"/>
</dbReference>
<feature type="transmembrane region" description="Helical" evidence="9">
    <location>
        <begin position="270"/>
        <end position="288"/>
    </location>
</feature>
<organism evidence="11 12">
    <name type="scientific">Schinkia azotoformans MEV2011</name>
    <dbReference type="NCBI Taxonomy" id="1348973"/>
    <lineage>
        <taxon>Bacteria</taxon>
        <taxon>Bacillati</taxon>
        <taxon>Bacillota</taxon>
        <taxon>Bacilli</taxon>
        <taxon>Bacillales</taxon>
        <taxon>Bacillaceae</taxon>
        <taxon>Calidifontibacillus/Schinkia group</taxon>
        <taxon>Schinkia</taxon>
    </lineage>
</organism>
<accession>A0A072NMC4</accession>
<dbReference type="PATRIC" id="fig|1348973.3.peg.2373"/>
<dbReference type="PANTHER" id="PTHR24421:SF10">
    <property type="entry name" value="NITRATE_NITRITE SENSOR PROTEIN NARQ"/>
    <property type="match status" value="1"/>
</dbReference>
<dbReference type="EMBL" id="JJRY01000008">
    <property type="protein sequence ID" value="KEF38412.1"/>
    <property type="molecule type" value="Genomic_DNA"/>
</dbReference>
<keyword evidence="5" id="KW-0547">Nucleotide-binding</keyword>
<dbReference type="GO" id="GO:0000155">
    <property type="term" value="F:phosphorelay sensor kinase activity"/>
    <property type="evidence" value="ECO:0007669"/>
    <property type="project" value="InterPro"/>
</dbReference>
<dbReference type="PANTHER" id="PTHR24421">
    <property type="entry name" value="NITRATE/NITRITE SENSOR PROTEIN NARX-RELATED"/>
    <property type="match status" value="1"/>
</dbReference>
<dbReference type="EC" id="2.7.13.3" evidence="2"/>
<dbReference type="OrthoDB" id="199946at2"/>
<keyword evidence="9" id="KW-0472">Membrane</keyword>
<dbReference type="CDD" id="cd16917">
    <property type="entry name" value="HATPase_UhpB-NarQ-NarX-like"/>
    <property type="match status" value="1"/>
</dbReference>
<comment type="catalytic activity">
    <reaction evidence="1">
        <text>ATP + protein L-histidine = ADP + protein N-phospho-L-histidine.</text>
        <dbReference type="EC" id="2.7.13.3"/>
    </reaction>
</comment>
<feature type="transmembrane region" description="Helical" evidence="9">
    <location>
        <begin position="295"/>
        <end position="314"/>
    </location>
</feature>
<dbReference type="GO" id="GO:0016020">
    <property type="term" value="C:membrane"/>
    <property type="evidence" value="ECO:0007669"/>
    <property type="project" value="InterPro"/>
</dbReference>
<dbReference type="SMART" id="SM00387">
    <property type="entry name" value="HATPase_c"/>
    <property type="match status" value="1"/>
</dbReference>
<evidence type="ECO:0000259" key="10">
    <source>
        <dbReference type="PROSITE" id="PS50109"/>
    </source>
</evidence>
<dbReference type="SUPFAM" id="SSF49785">
    <property type="entry name" value="Galactose-binding domain-like"/>
    <property type="match status" value="1"/>
</dbReference>
<dbReference type="Pfam" id="PF07695">
    <property type="entry name" value="7TMR-DISM_7TM"/>
    <property type="match status" value="1"/>
</dbReference>
<dbReference type="InterPro" id="IPR003594">
    <property type="entry name" value="HATPase_dom"/>
</dbReference>
<evidence type="ECO:0000256" key="5">
    <source>
        <dbReference type="ARBA" id="ARBA00022741"/>
    </source>
</evidence>
<dbReference type="InterPro" id="IPR036890">
    <property type="entry name" value="HATPase_C_sf"/>
</dbReference>
<reference evidence="11 12" key="1">
    <citation type="submission" date="2014-04" db="EMBL/GenBank/DDBJ databases">
        <title>Draft genome sequence of Bacillus azotoformans MEV2011, a (co-) denitrifying strain unable to grow in the presence of oxygen.</title>
        <authorList>
            <person name="Nielsen M."/>
            <person name="Schreiber L."/>
            <person name="Finster K."/>
            <person name="Schramm A."/>
        </authorList>
    </citation>
    <scope>NUCLEOTIDE SEQUENCE [LARGE SCALE GENOMIC DNA]</scope>
    <source>
        <strain evidence="11 12">MEV2011</strain>
    </source>
</reference>